<keyword evidence="2 6" id="KW-0819">tRNA processing</keyword>
<dbReference type="InterPro" id="IPR014729">
    <property type="entry name" value="Rossmann-like_a/b/a_fold"/>
</dbReference>
<comment type="caution">
    <text evidence="8">The sequence shown here is derived from an EMBL/GenBank/DDBJ whole genome shotgun (WGS) entry which is preliminary data.</text>
</comment>
<evidence type="ECO:0000259" key="7">
    <source>
        <dbReference type="Pfam" id="PF01171"/>
    </source>
</evidence>
<dbReference type="EMBL" id="JAQIBD010000001">
    <property type="protein sequence ID" value="MDM5271476.1"/>
    <property type="molecule type" value="Genomic_DNA"/>
</dbReference>
<sequence length="328" mass="38424">MIDLPLLNTLKTKKNLLAFSAGVDSSALFFLLTEQHIPFDIALVNYGTRESSEVEEEHAKKLAQKYGLKCHTTRAPHFESHFEEKARTFRYDFFEDLIQKEGYETLLTAHQLNDQLEWLLMRLSKGAGLSELLGLESVCTKEHYLLIRPLLEVSKEELLEYLESNNYPYFIDESNQEVKYERNYFRKNFSDPLIAEYKEGIKRSFRYLKFDQKRLVSQFELLHRQKQLHIIRLYAMEAKIQAADTVLKNMGYLMSASQREELERSKSLVIGGKWAIEEQNGLLYIAPYRSADMPKDFKERCRVSKIPVKIRPYCFAEGIEPSLFATIF</sequence>
<evidence type="ECO:0000313" key="8">
    <source>
        <dbReference type="EMBL" id="MDM5271476.1"/>
    </source>
</evidence>
<protein>
    <recommendedName>
        <fullName evidence="6">tRNA(Ile)-lysidine synthase</fullName>
        <ecNumber evidence="6">6.3.4.19</ecNumber>
    </recommendedName>
    <alternativeName>
        <fullName evidence="6">tRNA(Ile)-2-lysyl-cytidine synthase</fullName>
    </alternativeName>
    <alternativeName>
        <fullName evidence="6">tRNA(Ile)-lysidine synthetase</fullName>
    </alternativeName>
</protein>
<comment type="subcellular location">
    <subcellularLocation>
        <location evidence="6">Cytoplasm</location>
    </subcellularLocation>
</comment>
<dbReference type="NCBIfam" id="TIGR02432">
    <property type="entry name" value="lysidine_TilS_N"/>
    <property type="match status" value="1"/>
</dbReference>
<accession>A0ABT7QYU2</accession>
<name>A0ABT7QYU2_9BACT</name>
<dbReference type="RefSeq" id="WP_289412940.1">
    <property type="nucleotide sequence ID" value="NZ_JAQIBD010000001.1"/>
</dbReference>
<evidence type="ECO:0000256" key="1">
    <source>
        <dbReference type="ARBA" id="ARBA00022598"/>
    </source>
</evidence>
<dbReference type="InterPro" id="IPR011063">
    <property type="entry name" value="TilS/TtcA_N"/>
</dbReference>
<dbReference type="PANTHER" id="PTHR43033:SF1">
    <property type="entry name" value="TRNA(ILE)-LYSIDINE SYNTHASE-RELATED"/>
    <property type="match status" value="1"/>
</dbReference>
<dbReference type="GO" id="GO:0032267">
    <property type="term" value="F:tRNA(Ile)-lysidine synthase activity"/>
    <property type="evidence" value="ECO:0007669"/>
    <property type="project" value="UniProtKB-EC"/>
</dbReference>
<feature type="domain" description="tRNA(Ile)-lysidine/2-thiocytidine synthase N-terminal" evidence="7">
    <location>
        <begin position="15"/>
        <end position="188"/>
    </location>
</feature>
<evidence type="ECO:0000256" key="5">
    <source>
        <dbReference type="ARBA" id="ARBA00048539"/>
    </source>
</evidence>
<evidence type="ECO:0000256" key="6">
    <source>
        <dbReference type="HAMAP-Rule" id="MF_01161"/>
    </source>
</evidence>
<comment type="caution">
    <text evidence="6">Lacks conserved residue(s) required for the propagation of feature annotation.</text>
</comment>
<dbReference type="CDD" id="cd01992">
    <property type="entry name" value="TilS_N"/>
    <property type="match status" value="1"/>
</dbReference>
<reference evidence="8" key="1">
    <citation type="submission" date="2023-01" db="EMBL/GenBank/DDBJ databases">
        <title>Sulfurovum sp. zt1-1 genome assembly.</title>
        <authorList>
            <person name="Wang J."/>
        </authorList>
    </citation>
    <scope>NUCLEOTIDE SEQUENCE</scope>
    <source>
        <strain evidence="8">Zt1-1</strain>
    </source>
</reference>
<dbReference type="SUPFAM" id="SSF52402">
    <property type="entry name" value="Adenine nucleotide alpha hydrolases-like"/>
    <property type="match status" value="1"/>
</dbReference>
<evidence type="ECO:0000256" key="2">
    <source>
        <dbReference type="ARBA" id="ARBA00022694"/>
    </source>
</evidence>
<gene>
    <name evidence="6 8" type="primary">tilS</name>
    <name evidence="8" type="ORF">PGH07_04735</name>
</gene>
<keyword evidence="1 6" id="KW-0436">Ligase</keyword>
<dbReference type="InterPro" id="IPR012094">
    <property type="entry name" value="tRNA_Ile_lys_synt"/>
</dbReference>
<proteinExistence type="inferred from homology"/>
<keyword evidence="9" id="KW-1185">Reference proteome</keyword>
<dbReference type="InterPro" id="IPR012795">
    <property type="entry name" value="tRNA_Ile_lys_synt_N"/>
</dbReference>
<dbReference type="PANTHER" id="PTHR43033">
    <property type="entry name" value="TRNA(ILE)-LYSIDINE SYNTHASE-RELATED"/>
    <property type="match status" value="1"/>
</dbReference>
<evidence type="ECO:0000256" key="3">
    <source>
        <dbReference type="ARBA" id="ARBA00022741"/>
    </source>
</evidence>
<dbReference type="Proteomes" id="UP001169069">
    <property type="component" value="Unassembled WGS sequence"/>
</dbReference>
<comment type="similarity">
    <text evidence="6">Belongs to the tRNA(Ile)-lysidine synthase family.</text>
</comment>
<organism evidence="8 9">
    <name type="scientific">Sulfurovum zhangzhouensis</name>
    <dbReference type="NCBI Taxonomy" id="3019067"/>
    <lineage>
        <taxon>Bacteria</taxon>
        <taxon>Pseudomonadati</taxon>
        <taxon>Campylobacterota</taxon>
        <taxon>Epsilonproteobacteria</taxon>
        <taxon>Campylobacterales</taxon>
        <taxon>Sulfurovaceae</taxon>
        <taxon>Sulfurovum</taxon>
    </lineage>
</organism>
<dbReference type="Gene3D" id="3.40.50.620">
    <property type="entry name" value="HUPs"/>
    <property type="match status" value="1"/>
</dbReference>
<comment type="function">
    <text evidence="6">Ligates lysine onto the cytidine present at position 34 of the AUA codon-specific tRNA(Ile) that contains the anticodon CAU, in an ATP-dependent manner. Cytidine is converted to lysidine, thus changing the amino acid specificity of the tRNA from methionine to isoleucine.</text>
</comment>
<evidence type="ECO:0000256" key="4">
    <source>
        <dbReference type="ARBA" id="ARBA00022840"/>
    </source>
</evidence>
<dbReference type="Pfam" id="PF01171">
    <property type="entry name" value="ATP_bind_3"/>
    <property type="match status" value="1"/>
</dbReference>
<dbReference type="HAMAP" id="MF_01161">
    <property type="entry name" value="tRNA_Ile_lys_synt"/>
    <property type="match status" value="1"/>
</dbReference>
<keyword evidence="4" id="KW-0067">ATP-binding</keyword>
<keyword evidence="3" id="KW-0547">Nucleotide-binding</keyword>
<dbReference type="EC" id="6.3.4.19" evidence="6"/>
<comment type="catalytic activity">
    <reaction evidence="5 6">
        <text>cytidine(34) in tRNA(Ile2) + L-lysine + ATP = lysidine(34) in tRNA(Ile2) + AMP + diphosphate + H(+)</text>
        <dbReference type="Rhea" id="RHEA:43744"/>
        <dbReference type="Rhea" id="RHEA-COMP:10625"/>
        <dbReference type="Rhea" id="RHEA-COMP:10670"/>
        <dbReference type="ChEBI" id="CHEBI:15378"/>
        <dbReference type="ChEBI" id="CHEBI:30616"/>
        <dbReference type="ChEBI" id="CHEBI:32551"/>
        <dbReference type="ChEBI" id="CHEBI:33019"/>
        <dbReference type="ChEBI" id="CHEBI:82748"/>
        <dbReference type="ChEBI" id="CHEBI:83665"/>
        <dbReference type="ChEBI" id="CHEBI:456215"/>
        <dbReference type="EC" id="6.3.4.19"/>
    </reaction>
</comment>
<evidence type="ECO:0000313" key="9">
    <source>
        <dbReference type="Proteomes" id="UP001169069"/>
    </source>
</evidence>
<keyword evidence="6" id="KW-0963">Cytoplasm</keyword>